<protein>
    <submittedName>
        <fullName evidence="1">Uncharacterized protein</fullName>
    </submittedName>
</protein>
<evidence type="ECO:0000313" key="1">
    <source>
        <dbReference type="EMBL" id="KAJ7996721.1"/>
    </source>
</evidence>
<keyword evidence="2" id="KW-1185">Reference proteome</keyword>
<accession>A0ACC2FZJ7</accession>
<proteinExistence type="predicted"/>
<dbReference type="EMBL" id="CM055747">
    <property type="protein sequence ID" value="KAJ7996721.1"/>
    <property type="molecule type" value="Genomic_DNA"/>
</dbReference>
<sequence length="215" mass="23618">MGNYRSALNAETLNQLAAHVADERFQSNIVSLERATQSNTDLQEASSQEDKKENMELDLSSVISLIRTQTASTSSPVPPVSETKSQNPPGSTGLSTSLLPRGVTANVTHPVFTLHPGALSAVLRATLPPGPTSDPTSDPKPRMDGGVQGSVSLLQLRTELLDLRDEVEMMKRQHNKEIQQLMNELDEEKRIRLSLQMEIAQIKKQTSKSQKHLTK</sequence>
<comment type="caution">
    <text evidence="1">The sequence shown here is derived from an EMBL/GenBank/DDBJ whole genome shotgun (WGS) entry which is preliminary data.</text>
</comment>
<dbReference type="Proteomes" id="UP001157502">
    <property type="component" value="Chromosome 20"/>
</dbReference>
<name>A0ACC2FZJ7_DALPE</name>
<reference evidence="1" key="1">
    <citation type="submission" date="2021-05" db="EMBL/GenBank/DDBJ databases">
        <authorList>
            <person name="Pan Q."/>
            <person name="Jouanno E."/>
            <person name="Zahm M."/>
            <person name="Klopp C."/>
            <person name="Cabau C."/>
            <person name="Louis A."/>
            <person name="Berthelot C."/>
            <person name="Parey E."/>
            <person name="Roest Crollius H."/>
            <person name="Montfort J."/>
            <person name="Robinson-Rechavi M."/>
            <person name="Bouchez O."/>
            <person name="Lampietro C."/>
            <person name="Lopez Roques C."/>
            <person name="Donnadieu C."/>
            <person name="Postlethwait J."/>
            <person name="Bobe J."/>
            <person name="Dillon D."/>
            <person name="Chandos A."/>
            <person name="von Hippel F."/>
            <person name="Guiguen Y."/>
        </authorList>
    </citation>
    <scope>NUCLEOTIDE SEQUENCE</scope>
    <source>
        <strain evidence="1">YG-Jan2019</strain>
    </source>
</reference>
<organism evidence="1 2">
    <name type="scientific">Dallia pectoralis</name>
    <name type="common">Alaska blackfish</name>
    <dbReference type="NCBI Taxonomy" id="75939"/>
    <lineage>
        <taxon>Eukaryota</taxon>
        <taxon>Metazoa</taxon>
        <taxon>Chordata</taxon>
        <taxon>Craniata</taxon>
        <taxon>Vertebrata</taxon>
        <taxon>Euteleostomi</taxon>
        <taxon>Actinopterygii</taxon>
        <taxon>Neopterygii</taxon>
        <taxon>Teleostei</taxon>
        <taxon>Protacanthopterygii</taxon>
        <taxon>Esociformes</taxon>
        <taxon>Umbridae</taxon>
        <taxon>Dallia</taxon>
    </lineage>
</organism>
<evidence type="ECO:0000313" key="2">
    <source>
        <dbReference type="Proteomes" id="UP001157502"/>
    </source>
</evidence>
<gene>
    <name evidence="1" type="ORF">DPEC_G00239970</name>
</gene>